<evidence type="ECO:0000313" key="6">
    <source>
        <dbReference type="EMBL" id="RLV51140.1"/>
    </source>
</evidence>
<dbReference type="Proteomes" id="UP000281708">
    <property type="component" value="Unassembled WGS sequence"/>
</dbReference>
<evidence type="ECO:0000256" key="1">
    <source>
        <dbReference type="ARBA" id="ARBA00023015"/>
    </source>
</evidence>
<sequence length="217" mass="23128">MSVVELIVRGPGASPQGFGGRRRCDVADVASRTGRPRRADVEAAVLDATAALVGDRAYAQVTIDAIAARAVVAKTTIYRRWSSKAELAVDALARTLGDPPVDDRDGATAVRAAVGWLAGRVREPDVRHLLVGLVDEAGRDPELRARLRARIRDPFTQALCERWEVEASVVDLVVDVVLGAVLHRIAMSGDIGDGDVESVVDLAVHALFRGPTVSVEP</sequence>
<evidence type="ECO:0000256" key="3">
    <source>
        <dbReference type="ARBA" id="ARBA00023163"/>
    </source>
</evidence>
<dbReference type="PANTHER" id="PTHR30055">
    <property type="entry name" value="HTH-TYPE TRANSCRIPTIONAL REGULATOR RUTR"/>
    <property type="match status" value="1"/>
</dbReference>
<accession>A0A3L8P6T3</accession>
<evidence type="ECO:0000259" key="5">
    <source>
        <dbReference type="PROSITE" id="PS50977"/>
    </source>
</evidence>
<dbReference type="SUPFAM" id="SSF48498">
    <property type="entry name" value="Tetracyclin repressor-like, C-terminal domain"/>
    <property type="match status" value="1"/>
</dbReference>
<evidence type="ECO:0000256" key="4">
    <source>
        <dbReference type="PROSITE-ProRule" id="PRU00335"/>
    </source>
</evidence>
<proteinExistence type="predicted"/>
<evidence type="ECO:0000256" key="2">
    <source>
        <dbReference type="ARBA" id="ARBA00023125"/>
    </source>
</evidence>
<name>A0A3L8P6T3_9ACTN</name>
<organism evidence="6 7">
    <name type="scientific">Nocardioides mangrovicus</name>
    <dbReference type="NCBI Taxonomy" id="2478913"/>
    <lineage>
        <taxon>Bacteria</taxon>
        <taxon>Bacillati</taxon>
        <taxon>Actinomycetota</taxon>
        <taxon>Actinomycetes</taxon>
        <taxon>Propionibacteriales</taxon>
        <taxon>Nocardioidaceae</taxon>
        <taxon>Nocardioides</taxon>
    </lineage>
</organism>
<reference evidence="6 7" key="1">
    <citation type="submission" date="2018-10" db="EMBL/GenBank/DDBJ databases">
        <title>Marmoricola sp. 4Q3S-7 whole genome shotgun sequence.</title>
        <authorList>
            <person name="Li F."/>
        </authorList>
    </citation>
    <scope>NUCLEOTIDE SEQUENCE [LARGE SCALE GENOMIC DNA]</scope>
    <source>
        <strain evidence="6 7">4Q3S-7</strain>
    </source>
</reference>
<dbReference type="InterPro" id="IPR009057">
    <property type="entry name" value="Homeodomain-like_sf"/>
</dbReference>
<evidence type="ECO:0000313" key="7">
    <source>
        <dbReference type="Proteomes" id="UP000281708"/>
    </source>
</evidence>
<dbReference type="InterPro" id="IPR011075">
    <property type="entry name" value="TetR_C"/>
</dbReference>
<dbReference type="PROSITE" id="PS50977">
    <property type="entry name" value="HTH_TETR_2"/>
    <property type="match status" value="1"/>
</dbReference>
<keyword evidence="2 4" id="KW-0238">DNA-binding</keyword>
<comment type="caution">
    <text evidence="6">The sequence shown here is derived from an EMBL/GenBank/DDBJ whole genome shotgun (WGS) entry which is preliminary data.</text>
</comment>
<protein>
    <submittedName>
        <fullName evidence="6">TetR/AcrR family transcriptional regulator</fullName>
    </submittedName>
</protein>
<dbReference type="GO" id="GO:0003700">
    <property type="term" value="F:DNA-binding transcription factor activity"/>
    <property type="evidence" value="ECO:0007669"/>
    <property type="project" value="TreeGrafter"/>
</dbReference>
<dbReference type="EMBL" id="RDBE01000001">
    <property type="protein sequence ID" value="RLV51140.1"/>
    <property type="molecule type" value="Genomic_DNA"/>
</dbReference>
<dbReference type="Pfam" id="PF00440">
    <property type="entry name" value="TetR_N"/>
    <property type="match status" value="1"/>
</dbReference>
<dbReference type="AlphaFoldDB" id="A0A3L8P6T3"/>
<dbReference type="InterPro" id="IPR001647">
    <property type="entry name" value="HTH_TetR"/>
</dbReference>
<dbReference type="Pfam" id="PF16859">
    <property type="entry name" value="TetR_C_11"/>
    <property type="match status" value="1"/>
</dbReference>
<dbReference type="InterPro" id="IPR050109">
    <property type="entry name" value="HTH-type_TetR-like_transc_reg"/>
</dbReference>
<keyword evidence="3" id="KW-0804">Transcription</keyword>
<dbReference type="GO" id="GO:0000976">
    <property type="term" value="F:transcription cis-regulatory region binding"/>
    <property type="evidence" value="ECO:0007669"/>
    <property type="project" value="TreeGrafter"/>
</dbReference>
<keyword evidence="1" id="KW-0805">Transcription regulation</keyword>
<dbReference type="SUPFAM" id="SSF46689">
    <property type="entry name" value="Homeodomain-like"/>
    <property type="match status" value="1"/>
</dbReference>
<feature type="DNA-binding region" description="H-T-H motif" evidence="4">
    <location>
        <begin position="62"/>
        <end position="81"/>
    </location>
</feature>
<feature type="domain" description="HTH tetR-type" evidence="5">
    <location>
        <begin position="39"/>
        <end position="99"/>
    </location>
</feature>
<keyword evidence="7" id="KW-1185">Reference proteome</keyword>
<dbReference type="InterPro" id="IPR036271">
    <property type="entry name" value="Tet_transcr_reg_TetR-rel_C_sf"/>
</dbReference>
<dbReference type="PANTHER" id="PTHR30055:SF230">
    <property type="entry name" value="TRANSCRIPTIONAL REGULATORY PROTEIN (PROBABLY TETR-FAMILY)-RELATED"/>
    <property type="match status" value="1"/>
</dbReference>
<gene>
    <name evidence="6" type="ORF">D9V37_04300</name>
</gene>
<dbReference type="Gene3D" id="1.10.357.10">
    <property type="entry name" value="Tetracycline Repressor, domain 2"/>
    <property type="match status" value="1"/>
</dbReference>